<keyword evidence="5 13" id="KW-0812">Transmembrane</keyword>
<reference evidence="16 17" key="1">
    <citation type="journal article" date="2012" name="PLoS ONE">
        <title>The purine-utilizing bacterium Clostridium acidurici 9a: a genome-guided metabolic reconsideration.</title>
        <authorList>
            <person name="Hartwich K."/>
            <person name="Poehlein A."/>
            <person name="Daniel R."/>
        </authorList>
    </citation>
    <scope>NUCLEOTIDE SEQUENCE [LARGE SCALE GENOMIC DNA]</scope>
    <source>
        <strain evidence="17">ATCC 7906 / DSM 604 / BCRC 14475 / CIP 104303 / KCTC 5404 / NCIMB 10678 / 9a</strain>
    </source>
</reference>
<dbReference type="Gene3D" id="3.30.870.10">
    <property type="entry name" value="Endonuclease Chain A"/>
    <property type="match status" value="2"/>
</dbReference>
<evidence type="ECO:0000256" key="5">
    <source>
        <dbReference type="ARBA" id="ARBA00022692"/>
    </source>
</evidence>
<dbReference type="AlphaFoldDB" id="K0B0X9"/>
<comment type="subcellular location">
    <subcellularLocation>
        <location evidence="1 13">Cell membrane</location>
        <topology evidence="1 13">Multi-pass membrane protein</topology>
    </subcellularLocation>
</comment>
<dbReference type="CDD" id="cd09112">
    <property type="entry name" value="PLDc_CLS_2"/>
    <property type="match status" value="1"/>
</dbReference>
<dbReference type="FunFam" id="3.30.870.10:FF:000014">
    <property type="entry name" value="Cardiolipin synthase"/>
    <property type="match status" value="1"/>
</dbReference>
<dbReference type="CDD" id="cd09110">
    <property type="entry name" value="PLDc_CLS_1"/>
    <property type="match status" value="1"/>
</dbReference>
<feature type="active site" evidence="13">
    <location>
        <position position="407"/>
    </location>
</feature>
<dbReference type="InterPro" id="IPR025202">
    <property type="entry name" value="PLD-like_dom"/>
</dbReference>
<keyword evidence="7 13" id="KW-1133">Transmembrane helix</keyword>
<dbReference type="NCBIfam" id="TIGR04265">
    <property type="entry name" value="bac_cardiolipin"/>
    <property type="match status" value="1"/>
</dbReference>
<feature type="transmembrane region" description="Helical" evidence="13">
    <location>
        <begin position="35"/>
        <end position="54"/>
    </location>
</feature>
<keyword evidence="6" id="KW-0677">Repeat</keyword>
<name>K0B0X9_GOTA9</name>
<dbReference type="InterPro" id="IPR001736">
    <property type="entry name" value="PLipase_D/transphosphatidylase"/>
</dbReference>
<dbReference type="GO" id="GO:0005886">
    <property type="term" value="C:plasma membrane"/>
    <property type="evidence" value="ECO:0007669"/>
    <property type="project" value="UniProtKB-SubCell"/>
</dbReference>
<evidence type="ECO:0000256" key="4">
    <source>
        <dbReference type="ARBA" id="ARBA00022679"/>
    </source>
</evidence>
<feature type="domain" description="PLD phosphodiesterase" evidence="15">
    <location>
        <begin position="395"/>
        <end position="422"/>
    </location>
</feature>
<evidence type="ECO:0000256" key="3">
    <source>
        <dbReference type="ARBA" id="ARBA00022516"/>
    </source>
</evidence>
<feature type="active site" evidence="13">
    <location>
        <position position="225"/>
    </location>
</feature>
<dbReference type="PROSITE" id="PS50035">
    <property type="entry name" value="PLD"/>
    <property type="match status" value="2"/>
</dbReference>
<dbReference type="GO" id="GO:0032049">
    <property type="term" value="P:cardiolipin biosynthetic process"/>
    <property type="evidence" value="ECO:0007669"/>
    <property type="project" value="UniProtKB-UniRule"/>
</dbReference>
<dbReference type="SUPFAM" id="SSF56024">
    <property type="entry name" value="Phospholipase D/nuclease"/>
    <property type="match status" value="2"/>
</dbReference>
<keyword evidence="3 13" id="KW-0444">Lipid biosynthesis</keyword>
<feature type="active site" evidence="13">
    <location>
        <position position="223"/>
    </location>
</feature>
<evidence type="ECO:0000256" key="14">
    <source>
        <dbReference type="NCBIfam" id="TIGR04265"/>
    </source>
</evidence>
<proteinExistence type="inferred from homology"/>
<keyword evidence="8 13" id="KW-0443">Lipid metabolism</keyword>
<comment type="caution">
    <text evidence="13">Lacks conserved residue(s) required for the propagation of feature annotation.</text>
</comment>
<evidence type="ECO:0000259" key="15">
    <source>
        <dbReference type="PROSITE" id="PS50035"/>
    </source>
</evidence>
<dbReference type="RefSeq" id="WP_014968310.1">
    <property type="nucleotide sequence ID" value="NC_018664.1"/>
</dbReference>
<dbReference type="EMBL" id="CP003326">
    <property type="protein sequence ID" value="AFS79174.1"/>
    <property type="molecule type" value="Genomic_DNA"/>
</dbReference>
<gene>
    <name evidence="16" type="primary">cls</name>
    <name evidence="16" type="ordered locus">Curi_c21710</name>
</gene>
<dbReference type="PANTHER" id="PTHR21248">
    <property type="entry name" value="CARDIOLIPIN SYNTHASE"/>
    <property type="match status" value="1"/>
</dbReference>
<comment type="similarity">
    <text evidence="13">Belongs to the phospholipase D family. Cardiolipin synthase subfamily.</text>
</comment>
<dbReference type="InterPro" id="IPR030874">
    <property type="entry name" value="Cardiolipin_synth_Firmi"/>
</dbReference>
<dbReference type="KEGG" id="cad:Curi_c21710"/>
<evidence type="ECO:0000256" key="7">
    <source>
        <dbReference type="ARBA" id="ARBA00022989"/>
    </source>
</evidence>
<dbReference type="Pfam" id="PF13396">
    <property type="entry name" value="PLDc_N"/>
    <property type="match status" value="1"/>
</dbReference>
<evidence type="ECO:0000256" key="11">
    <source>
        <dbReference type="ARBA" id="ARBA00023264"/>
    </source>
</evidence>
<evidence type="ECO:0000256" key="6">
    <source>
        <dbReference type="ARBA" id="ARBA00022737"/>
    </source>
</evidence>
<evidence type="ECO:0000313" key="17">
    <source>
        <dbReference type="Proteomes" id="UP000006094"/>
    </source>
</evidence>
<evidence type="ECO:0000256" key="9">
    <source>
        <dbReference type="ARBA" id="ARBA00023136"/>
    </source>
</evidence>
<dbReference type="Proteomes" id="UP000006094">
    <property type="component" value="Chromosome"/>
</dbReference>
<comment type="catalytic activity">
    <reaction evidence="13">
        <text>2 a 1,2-diacyl-sn-glycero-3-phospho-(1'-sn-glycerol) = a cardiolipin + glycerol</text>
        <dbReference type="Rhea" id="RHEA:31451"/>
        <dbReference type="ChEBI" id="CHEBI:17754"/>
        <dbReference type="ChEBI" id="CHEBI:62237"/>
        <dbReference type="ChEBI" id="CHEBI:64716"/>
    </reaction>
</comment>
<keyword evidence="2 13" id="KW-1003">Cell membrane</keyword>
<keyword evidence="4 13" id="KW-0808">Transferase</keyword>
<dbReference type="eggNOG" id="COG1502">
    <property type="taxonomic scope" value="Bacteria"/>
</dbReference>
<feature type="active site" evidence="13">
    <location>
        <position position="230"/>
    </location>
</feature>
<evidence type="ECO:0000256" key="13">
    <source>
        <dbReference type="HAMAP-Rule" id="MF_01916"/>
    </source>
</evidence>
<protein>
    <recommendedName>
        <fullName evidence="13 14">Cardiolipin synthase</fullName>
        <shortName evidence="13">CL synthase</shortName>
        <ecNumber evidence="13 14">2.7.8.-</ecNumber>
    </recommendedName>
</protein>
<dbReference type="HOGENOM" id="CLU_038053_1_1_9"/>
<evidence type="ECO:0000256" key="8">
    <source>
        <dbReference type="ARBA" id="ARBA00023098"/>
    </source>
</evidence>
<keyword evidence="10 13" id="KW-0594">Phospholipid biosynthesis</keyword>
<dbReference type="InterPro" id="IPR022924">
    <property type="entry name" value="Cardiolipin_synthase"/>
</dbReference>
<feature type="active site" evidence="13">
    <location>
        <position position="400"/>
    </location>
</feature>
<dbReference type="PATRIC" id="fig|1128398.3.peg.2243"/>
<evidence type="ECO:0000256" key="2">
    <source>
        <dbReference type="ARBA" id="ARBA00022475"/>
    </source>
</evidence>
<keyword evidence="17" id="KW-1185">Reference proteome</keyword>
<dbReference type="PANTHER" id="PTHR21248:SF22">
    <property type="entry name" value="PHOSPHOLIPASE D"/>
    <property type="match status" value="1"/>
</dbReference>
<dbReference type="HAMAP" id="MF_01916">
    <property type="entry name" value="Cardiolipin_synth_Cls"/>
    <property type="match status" value="1"/>
</dbReference>
<organism evidence="16 17">
    <name type="scientific">Gottschalkia acidurici (strain ATCC 7906 / DSM 604 / BCRC 14475 / CIP 104303 / KCTC 5404 / NCIMB 10678 / 9a)</name>
    <name type="common">Clostridium acidurici</name>
    <dbReference type="NCBI Taxonomy" id="1128398"/>
    <lineage>
        <taxon>Bacteria</taxon>
        <taxon>Bacillati</taxon>
        <taxon>Bacillota</taxon>
        <taxon>Tissierellia</taxon>
        <taxon>Tissierellales</taxon>
        <taxon>Gottschalkiaceae</taxon>
        <taxon>Gottschalkia</taxon>
    </lineage>
</organism>
<accession>K0B0X9</accession>
<dbReference type="GO" id="GO:0008808">
    <property type="term" value="F:cardiolipin synthase activity"/>
    <property type="evidence" value="ECO:0007669"/>
    <property type="project" value="UniProtKB-UniRule"/>
</dbReference>
<feature type="domain" description="PLD phosphodiesterase" evidence="15">
    <location>
        <begin position="218"/>
        <end position="245"/>
    </location>
</feature>
<dbReference type="OrthoDB" id="9762009at2"/>
<evidence type="ECO:0000256" key="1">
    <source>
        <dbReference type="ARBA" id="ARBA00004651"/>
    </source>
</evidence>
<dbReference type="SMART" id="SM00155">
    <property type="entry name" value="PLDc"/>
    <property type="match status" value="2"/>
</dbReference>
<evidence type="ECO:0000313" key="16">
    <source>
        <dbReference type="EMBL" id="AFS79174.1"/>
    </source>
</evidence>
<sequence>MSILSFLLLILVILNIASALILIFLERKDPAATWAWLMVLTLIPVLGFVLYLLLGQNLRRQKIFDTKTKDDKIVHKIVISQLEDLQNCESDYTNCNYDLNHQDTIKMHLIGSQSVFSRNNDVTIFTDGKDKFNQLITDIENAEDHIHILYYIIKNDDLSNIVLNALIKKARQGVKVRLLYDSLGSRSISKKLLKELKEAGGSSVSFFPSKIPYLSLRINYRNHRKLAIIDGKCGYIGGFNIGNEYLGLDKKFGYWRDNHLKIVGDSVRSIQMRFLLDWSHASQEKIEYRKRYYPNLDVKGDTGIQIVSSGPDSEEMYIKNGYLKMINSAKKNIYIQTPYFVPDESFLEGLKIASLSGVDVNIMIPAKPDHPFVHWASYSYIGDLLRSGVKAYAYEDGFLHAKTVIIDEEVASVGTANIDIRSFKLNFEVNAFVYDKSVASSLTNFFKEDLKVCDEITLEKYNARSNIVKIKESISRLLSPIL</sequence>
<dbReference type="STRING" id="1128398.Curi_c21710"/>
<keyword evidence="9 13" id="KW-0472">Membrane</keyword>
<comment type="function">
    <text evidence="12 13">Catalyzes the reversible phosphatidyl group transfer from one phosphatidylglycerol molecule to another to form cardiolipin (CL) (diphosphatidylglycerol) and glycerol.</text>
</comment>
<dbReference type="InterPro" id="IPR027379">
    <property type="entry name" value="CLS_N"/>
</dbReference>
<feature type="active site" evidence="13">
    <location>
        <position position="402"/>
    </location>
</feature>
<keyword evidence="11 13" id="KW-1208">Phospholipid metabolism</keyword>
<dbReference type="EC" id="2.7.8.-" evidence="13 14"/>
<dbReference type="FunFam" id="3.30.870.10:FF:000021">
    <property type="entry name" value="Cardiolipin synthase"/>
    <property type="match status" value="1"/>
</dbReference>
<evidence type="ECO:0000256" key="10">
    <source>
        <dbReference type="ARBA" id="ARBA00023209"/>
    </source>
</evidence>
<evidence type="ECO:0000256" key="12">
    <source>
        <dbReference type="ARBA" id="ARBA00057569"/>
    </source>
</evidence>
<dbReference type="Pfam" id="PF13091">
    <property type="entry name" value="PLDc_2"/>
    <property type="match status" value="2"/>
</dbReference>